<sequence length="123" mass="13736">MKGSQRSVAVESRPKASRPRWGAPAQLSGPLPGCEHASTPELHFGRLGHHRLRKTIASHLDFDYNGCETAFPISRTTVPPVGLTSGRGDVTAHASRQRFPAPPRSSRTRRKWENWWRGSEDWG</sequence>
<proteinExistence type="predicted"/>
<dbReference type="EMBL" id="JASSZA010000017">
    <property type="protein sequence ID" value="KAK2090550.1"/>
    <property type="molecule type" value="Genomic_DNA"/>
</dbReference>
<evidence type="ECO:0000313" key="3">
    <source>
        <dbReference type="Proteomes" id="UP001266305"/>
    </source>
</evidence>
<comment type="caution">
    <text evidence="2">The sequence shown here is derived from an EMBL/GenBank/DDBJ whole genome shotgun (WGS) entry which is preliminary data.</text>
</comment>
<dbReference type="Proteomes" id="UP001266305">
    <property type="component" value="Unassembled WGS sequence"/>
</dbReference>
<protein>
    <submittedName>
        <fullName evidence="2">Uncharacterized protein</fullName>
    </submittedName>
</protein>
<keyword evidence="3" id="KW-1185">Reference proteome</keyword>
<feature type="region of interest" description="Disordered" evidence="1">
    <location>
        <begin position="1"/>
        <end position="36"/>
    </location>
</feature>
<evidence type="ECO:0000256" key="1">
    <source>
        <dbReference type="SAM" id="MobiDB-lite"/>
    </source>
</evidence>
<gene>
    <name evidence="2" type="ORF">P7K49_031807</name>
</gene>
<accession>A0ABQ9U1C8</accession>
<evidence type="ECO:0000313" key="2">
    <source>
        <dbReference type="EMBL" id="KAK2090550.1"/>
    </source>
</evidence>
<name>A0ABQ9U1C8_SAGOE</name>
<organism evidence="2 3">
    <name type="scientific">Saguinus oedipus</name>
    <name type="common">Cotton-top tamarin</name>
    <name type="synonym">Oedipomidas oedipus</name>
    <dbReference type="NCBI Taxonomy" id="9490"/>
    <lineage>
        <taxon>Eukaryota</taxon>
        <taxon>Metazoa</taxon>
        <taxon>Chordata</taxon>
        <taxon>Craniata</taxon>
        <taxon>Vertebrata</taxon>
        <taxon>Euteleostomi</taxon>
        <taxon>Mammalia</taxon>
        <taxon>Eutheria</taxon>
        <taxon>Euarchontoglires</taxon>
        <taxon>Primates</taxon>
        <taxon>Haplorrhini</taxon>
        <taxon>Platyrrhini</taxon>
        <taxon>Cebidae</taxon>
        <taxon>Callitrichinae</taxon>
        <taxon>Saguinus</taxon>
    </lineage>
</organism>
<feature type="region of interest" description="Disordered" evidence="1">
    <location>
        <begin position="75"/>
        <end position="110"/>
    </location>
</feature>
<reference evidence="2 3" key="1">
    <citation type="submission" date="2023-05" db="EMBL/GenBank/DDBJ databases">
        <title>B98-5 Cell Line De Novo Hybrid Assembly: An Optical Mapping Approach.</title>
        <authorList>
            <person name="Kananen K."/>
            <person name="Auerbach J.A."/>
            <person name="Kautto E."/>
            <person name="Blachly J.S."/>
        </authorList>
    </citation>
    <scope>NUCLEOTIDE SEQUENCE [LARGE SCALE GENOMIC DNA]</scope>
    <source>
        <strain evidence="2">B95-8</strain>
        <tissue evidence="2">Cell line</tissue>
    </source>
</reference>